<feature type="region of interest" description="Disordered" evidence="7">
    <location>
        <begin position="1407"/>
        <end position="1669"/>
    </location>
</feature>
<keyword evidence="4" id="KW-0779">Telomere</keyword>
<evidence type="ECO:0000313" key="9">
    <source>
        <dbReference type="EMBL" id="KAK6528957.1"/>
    </source>
</evidence>
<evidence type="ECO:0000256" key="5">
    <source>
        <dbReference type="ARBA" id="ARBA00023242"/>
    </source>
</evidence>
<feature type="compositionally biased region" description="Polar residues" evidence="7">
    <location>
        <begin position="1437"/>
        <end position="1455"/>
    </location>
</feature>
<feature type="region of interest" description="Disordered" evidence="7">
    <location>
        <begin position="1314"/>
        <end position="1333"/>
    </location>
</feature>
<feature type="compositionally biased region" description="Polar residues" evidence="7">
    <location>
        <begin position="1"/>
        <end position="17"/>
    </location>
</feature>
<evidence type="ECO:0000256" key="7">
    <source>
        <dbReference type="SAM" id="MobiDB-lite"/>
    </source>
</evidence>
<comment type="caution">
    <text evidence="9">The sequence shown here is derived from an EMBL/GenBank/DDBJ whole genome shotgun (WGS) entry which is preliminary data.</text>
</comment>
<feature type="compositionally biased region" description="Low complexity" evidence="7">
    <location>
        <begin position="1466"/>
        <end position="1483"/>
    </location>
</feature>
<feature type="compositionally biased region" description="Basic residues" evidence="7">
    <location>
        <begin position="1496"/>
        <end position="1505"/>
    </location>
</feature>
<evidence type="ECO:0000256" key="2">
    <source>
        <dbReference type="ARBA" id="ARBA00004574"/>
    </source>
</evidence>
<proteinExistence type="predicted"/>
<dbReference type="EMBL" id="JAVHJO010000014">
    <property type="protein sequence ID" value="KAK6528957.1"/>
    <property type="molecule type" value="Genomic_DNA"/>
</dbReference>
<dbReference type="PANTHER" id="PTHR22928:SF3">
    <property type="entry name" value="TELOMERE-ASSOCIATED PROTEIN RIF1"/>
    <property type="match status" value="1"/>
</dbReference>
<protein>
    <recommendedName>
        <fullName evidence="8">Telomere-associated protein Rif1 N-terminal domain-containing protein</fullName>
    </recommendedName>
</protein>
<evidence type="ECO:0000313" key="10">
    <source>
        <dbReference type="Proteomes" id="UP001365542"/>
    </source>
</evidence>
<dbReference type="GO" id="GO:0005634">
    <property type="term" value="C:nucleus"/>
    <property type="evidence" value="ECO:0007669"/>
    <property type="project" value="UniProtKB-SubCell"/>
</dbReference>
<dbReference type="Pfam" id="PF12231">
    <property type="entry name" value="Rif1_N"/>
    <property type="match status" value="1"/>
</dbReference>
<gene>
    <name evidence="9" type="ORF">TWF694_004184</name>
</gene>
<dbReference type="Proteomes" id="UP001365542">
    <property type="component" value="Unassembled WGS sequence"/>
</dbReference>
<reference evidence="9 10" key="1">
    <citation type="submission" date="2019-10" db="EMBL/GenBank/DDBJ databases">
        <authorList>
            <person name="Palmer J.M."/>
        </authorList>
    </citation>
    <scope>NUCLEOTIDE SEQUENCE [LARGE SCALE GENOMIC DNA]</scope>
    <source>
        <strain evidence="9 10">TWF694</strain>
    </source>
</reference>
<comment type="subcellular location">
    <subcellularLocation>
        <location evidence="2">Chromosome</location>
        <location evidence="2">Telomere</location>
    </subcellularLocation>
    <subcellularLocation>
        <location evidence="1">Nucleus</location>
    </subcellularLocation>
</comment>
<feature type="region of interest" description="Disordered" evidence="7">
    <location>
        <begin position="1148"/>
        <end position="1169"/>
    </location>
</feature>
<evidence type="ECO:0000256" key="1">
    <source>
        <dbReference type="ARBA" id="ARBA00004123"/>
    </source>
</evidence>
<feature type="region of interest" description="Disordered" evidence="7">
    <location>
        <begin position="1"/>
        <end position="79"/>
    </location>
</feature>
<evidence type="ECO:0000256" key="6">
    <source>
        <dbReference type="ARBA" id="ARBA00023306"/>
    </source>
</evidence>
<organism evidence="9 10">
    <name type="scientific">Orbilia ellipsospora</name>
    <dbReference type="NCBI Taxonomy" id="2528407"/>
    <lineage>
        <taxon>Eukaryota</taxon>
        <taxon>Fungi</taxon>
        <taxon>Dikarya</taxon>
        <taxon>Ascomycota</taxon>
        <taxon>Pezizomycotina</taxon>
        <taxon>Orbiliomycetes</taxon>
        <taxon>Orbiliales</taxon>
        <taxon>Orbiliaceae</taxon>
        <taxon>Orbilia</taxon>
    </lineage>
</organism>
<name>A0AAV9WXM9_9PEZI</name>
<feature type="compositionally biased region" description="Basic and acidic residues" evidence="7">
    <location>
        <begin position="1197"/>
        <end position="1214"/>
    </location>
</feature>
<dbReference type="GO" id="GO:0000723">
    <property type="term" value="P:telomere maintenance"/>
    <property type="evidence" value="ECO:0007669"/>
    <property type="project" value="TreeGrafter"/>
</dbReference>
<sequence length="1760" mass="196334">MADLTFSPTDLPTSINTDVAMEDEEPNPTILEKLPPVRPPTPPRDASKTSTAGKDTPPSPGSADEAPASSAESAISTNQNRRVNFSPYINWHQPWKYDSTDARFPPIKQITVSSDGRKPKSILKPFEKSIILITEQMEGIDPSNPLANTSTPFGELLESVVQALASSERTKKSDTYASFANTLRAYDCIPDVKLLADKMNLILDFIKRDFNSTIPDVGTPDTTLIKQACKVLIIFAWWPDTVGLIQDEDANYFLNFAVDILEQGNSKALTGNYLYFLSQQKLPSRLMTKERVLRILQVVNALKDKQKGYSVDLERVNLYARLLVQNKGAMTQNAELWVEHVFQGMLSTMGPLRNRATVLAAEMEKEQLGKEKTVSRAVLKLFPSQKDGDKADTTKRTNFIQKRLEKMLESKDEATWVPQIWGITISLLRGLTIPIDRWENFSPFLSVMSKCFNSSDQALNIYAHIAWAKLIAASNVNIDISMKHFELLLRPIVGYIDDSKASRHTRQSKKAAINNICLLAYYGLRPGASAKQIEFFWNLVVDHLVGGYLLKSDSFLVDGCNILNGLFSGTAKWNENRVSEGTQITPDDIPRLDPKWIRANSFMVFNTLEIAVTSCLKTDHSEIPHLKTWKKMMAAVAEAAKKEIRISAEMMEFVASLLSFLKKLWTKRFAEKKFSPAEDSQFMTHFVILVQLAIQELGTACFTEKWLAEDGAESFSAISTPSGKFSSNSNKIVQHQPVWHLFRLFIDPFKGAKIGDSYAGPVSNILALFVEGQDSRRKKISLLAQGIAILPTHDLSSIHRTAWSILANICDRVVPRKERDTLSAGGFVNGPEIRDVLTILEWGYHHCEPNEFPSWKKLFQTVSETVLNENGIAYLGPALVDPLADVIMQPKVEEDSMNAIRYITALSCSVKYPTASVQYERVYKSLFGDQAKRQTQIPYTSFFVVLGKAFCRTFYLSQTEFGDEETRDILEFLECTREVAESAPKDSVQQMALSLQDGFALWLTHEVTAHTSIITAVEDLLDTVCQSLKRTEQFDSSTLMTLSHLIAAGFESKNKRNILVMLNFWNKTFGVQESLEYPPRVRKVIGKLRRYADFLLPTFPDSIDEEIHEPPAFLGTQVSDLEQHVSSNGTKNISSPLFYRDLQAHGSSASKSSKVSSHPSKPSQAKLRHMDSQIEYQAIYVDENNDPDSMESQLMTDRQKEVRDRQARESELFRDLNSGSPKKDKTARDGQPSVLKLDLRMPNPLSDGLVPASSPATRLVAHIDQPIPMSSSPALPPQPSAGGFAAIIDRAIHFPTSDDLPSSPTSRISKSSFIPQLDDIPSSPPLAPTDKSTNENAIPIIQIEGQQNPDTIDPRSVELSQGSKVRIEEGELPPNLTAVVENIPRCPREAVELQEFKQAMEAELKAKEKIVDEPAEPSQVEDISIHLVSQMDEDDQNTPPVSSTTAKESFSTAPETAQEDDEESESVSSNVPDSPSSRVSSSRLDTPEVIAPNSQRKGHKRKRSKGITAPPPTDDHDEDMADCIVVSQEALELPPTPVAKEDQEVQQPPAKKAKAASGDSPAVATRQQPPRTRRSIFTRSTSDSGVQETIKNKGLAKQQPSKKDKKIIQAGSPSGVQTRSRGRPSAASSLSIPDSQSPRRSRRRRESDASVGSEQDVRLEINVQSSEPEPIKEVVSISKRDHNHNFEVVIMNELKEQTEEQPSVVEQQSSMSLMDKLDSIFEEMRKIDFTSEELTRLDGTAFDIMHWVREQQHKKRAPKP</sequence>
<dbReference type="PANTHER" id="PTHR22928">
    <property type="entry name" value="TELOMERE-ASSOCIATED PROTEIN RIF1"/>
    <property type="match status" value="1"/>
</dbReference>
<evidence type="ECO:0000256" key="4">
    <source>
        <dbReference type="ARBA" id="ARBA00022895"/>
    </source>
</evidence>
<evidence type="ECO:0000256" key="3">
    <source>
        <dbReference type="ARBA" id="ARBA00022454"/>
    </source>
</evidence>
<feature type="compositionally biased region" description="Low complexity" evidence="7">
    <location>
        <begin position="61"/>
        <end position="74"/>
    </location>
</feature>
<feature type="compositionally biased region" description="Low complexity" evidence="7">
    <location>
        <begin position="1148"/>
        <end position="1163"/>
    </location>
</feature>
<keyword evidence="5" id="KW-0539">Nucleus</keyword>
<evidence type="ECO:0000259" key="8">
    <source>
        <dbReference type="Pfam" id="PF12231"/>
    </source>
</evidence>
<keyword evidence="10" id="KW-1185">Reference proteome</keyword>
<feature type="domain" description="Telomere-associated protein Rif1 N-terminal" evidence="8">
    <location>
        <begin position="164"/>
        <end position="541"/>
    </location>
</feature>
<dbReference type="GO" id="GO:0140445">
    <property type="term" value="C:chromosome, telomeric repeat region"/>
    <property type="evidence" value="ECO:0007669"/>
    <property type="project" value="TreeGrafter"/>
</dbReference>
<dbReference type="InterPro" id="IPR022031">
    <property type="entry name" value="Rif1_N"/>
</dbReference>
<feature type="region of interest" description="Disordered" evidence="7">
    <location>
        <begin position="1182"/>
        <end position="1233"/>
    </location>
</feature>
<keyword evidence="6" id="KW-0131">Cell cycle</keyword>
<accession>A0AAV9WXM9</accession>
<keyword evidence="3" id="KW-0158">Chromosome</keyword>